<feature type="region of interest" description="Disordered" evidence="11">
    <location>
        <begin position="65"/>
        <end position="96"/>
    </location>
</feature>
<feature type="domain" description="TonB C-terminal" evidence="12">
    <location>
        <begin position="135"/>
        <end position="226"/>
    </location>
</feature>
<evidence type="ECO:0000256" key="7">
    <source>
        <dbReference type="ARBA" id="ARBA00022927"/>
    </source>
</evidence>
<evidence type="ECO:0000256" key="8">
    <source>
        <dbReference type="ARBA" id="ARBA00022989"/>
    </source>
</evidence>
<dbReference type="Pfam" id="PF03544">
    <property type="entry name" value="TonB_C"/>
    <property type="match status" value="1"/>
</dbReference>
<dbReference type="PROSITE" id="PS52015">
    <property type="entry name" value="TONB_CTD"/>
    <property type="match status" value="1"/>
</dbReference>
<sequence length="226" mass="25130">RQKTQPIVPEAASEPEITAKPPEEKVLEAEHLTRSDNLNPPSLQLIEEITPLPPTAAGKPIKVAANIPMPARKQLPAKPRVEREPETKPEQPEPLQRIAHTSVVSPSDRAFVPIEVTKNNAMHEQADHLQAIEMAYADALVAAIEKHKHYPLRARKKGQEGEVKVLFTILEDGTISHVQIGQSSLSSMLDRAASKAVESLGRFQPIPEQLGRKRWEFQVPVRFAMN</sequence>
<name>A0A558CPJ9_9GAMM</name>
<gene>
    <name evidence="13" type="ORF">FHK82_16210</name>
</gene>
<proteinExistence type="inferred from homology"/>
<keyword evidence="3 10" id="KW-0813">Transport</keyword>
<dbReference type="GO" id="GO:0015891">
    <property type="term" value="P:siderophore transport"/>
    <property type="evidence" value="ECO:0007669"/>
    <property type="project" value="InterPro"/>
</dbReference>
<keyword evidence="9" id="KW-0472">Membrane</keyword>
<keyword evidence="6" id="KW-0812">Transmembrane</keyword>
<feature type="non-terminal residue" evidence="13">
    <location>
        <position position="1"/>
    </location>
</feature>
<keyword evidence="7 10" id="KW-0653">Protein transport</keyword>
<dbReference type="PANTHER" id="PTHR33446">
    <property type="entry name" value="PROTEIN TONB-RELATED"/>
    <property type="match status" value="1"/>
</dbReference>
<dbReference type="InterPro" id="IPR006260">
    <property type="entry name" value="TonB/TolA_C"/>
</dbReference>
<comment type="function">
    <text evidence="10">Interacts with outer membrane receptor proteins that carry out high-affinity binding and energy dependent uptake into the periplasmic space of specific substrates. It could act to transduce energy from the cytoplasmic membrane to specific energy-requiring processes in the outer membrane, resulting in the release into the periplasm of ligands bound by these outer membrane proteins.</text>
</comment>
<comment type="caution">
    <text evidence="13">The sequence shown here is derived from an EMBL/GenBank/DDBJ whole genome shotgun (WGS) entry which is preliminary data.</text>
</comment>
<dbReference type="GO" id="GO:0030288">
    <property type="term" value="C:outer membrane-bounded periplasmic space"/>
    <property type="evidence" value="ECO:0007669"/>
    <property type="project" value="InterPro"/>
</dbReference>
<evidence type="ECO:0000256" key="3">
    <source>
        <dbReference type="ARBA" id="ARBA00022448"/>
    </source>
</evidence>
<evidence type="ECO:0000256" key="5">
    <source>
        <dbReference type="ARBA" id="ARBA00022519"/>
    </source>
</evidence>
<evidence type="ECO:0000256" key="9">
    <source>
        <dbReference type="ARBA" id="ARBA00023136"/>
    </source>
</evidence>
<evidence type="ECO:0000256" key="6">
    <source>
        <dbReference type="ARBA" id="ARBA00022692"/>
    </source>
</evidence>
<evidence type="ECO:0000313" key="14">
    <source>
        <dbReference type="Proteomes" id="UP000317355"/>
    </source>
</evidence>
<keyword evidence="10" id="KW-0735">Signal-anchor</keyword>
<comment type="subcellular location">
    <subcellularLocation>
        <location evidence="1 10">Cell inner membrane</location>
        <topology evidence="1 10">Single-pass membrane protein</topology>
        <orientation evidence="1 10">Periplasmic side</orientation>
    </subcellularLocation>
</comment>
<dbReference type="Gene3D" id="3.30.1150.10">
    <property type="match status" value="1"/>
</dbReference>
<dbReference type="GO" id="GO:0015031">
    <property type="term" value="P:protein transport"/>
    <property type="evidence" value="ECO:0007669"/>
    <property type="project" value="UniProtKB-UniRule"/>
</dbReference>
<evidence type="ECO:0000313" key="13">
    <source>
        <dbReference type="EMBL" id="TVT50693.1"/>
    </source>
</evidence>
<protein>
    <recommendedName>
        <fullName evidence="10">Protein TonB</fullName>
    </recommendedName>
</protein>
<dbReference type="Proteomes" id="UP000317355">
    <property type="component" value="Unassembled WGS sequence"/>
</dbReference>
<dbReference type="GO" id="GO:0055085">
    <property type="term" value="P:transmembrane transport"/>
    <property type="evidence" value="ECO:0007669"/>
    <property type="project" value="InterPro"/>
</dbReference>
<comment type="similarity">
    <text evidence="2 10">Belongs to the TonB family.</text>
</comment>
<evidence type="ECO:0000256" key="11">
    <source>
        <dbReference type="SAM" id="MobiDB-lite"/>
    </source>
</evidence>
<evidence type="ECO:0000256" key="10">
    <source>
        <dbReference type="RuleBase" id="RU362123"/>
    </source>
</evidence>
<evidence type="ECO:0000256" key="4">
    <source>
        <dbReference type="ARBA" id="ARBA00022475"/>
    </source>
</evidence>
<evidence type="ECO:0000256" key="1">
    <source>
        <dbReference type="ARBA" id="ARBA00004383"/>
    </source>
</evidence>
<keyword evidence="5 10" id="KW-0997">Cell inner membrane</keyword>
<dbReference type="AlphaFoldDB" id="A0A558CPJ9"/>
<keyword evidence="4 10" id="KW-1003">Cell membrane</keyword>
<feature type="compositionally biased region" description="Basic and acidic residues" evidence="11">
    <location>
        <begin position="79"/>
        <end position="91"/>
    </location>
</feature>
<accession>A0A558CPJ9</accession>
<dbReference type="PRINTS" id="PR01374">
    <property type="entry name" value="TONBPROTEIN"/>
</dbReference>
<dbReference type="SUPFAM" id="SSF74653">
    <property type="entry name" value="TolA/TonB C-terminal domain"/>
    <property type="match status" value="1"/>
</dbReference>
<organism evidence="13 14">
    <name type="scientific">Sedimenticola thiotaurini</name>
    <dbReference type="NCBI Taxonomy" id="1543721"/>
    <lineage>
        <taxon>Bacteria</taxon>
        <taxon>Pseudomonadati</taxon>
        <taxon>Pseudomonadota</taxon>
        <taxon>Gammaproteobacteria</taxon>
        <taxon>Chromatiales</taxon>
        <taxon>Sedimenticolaceae</taxon>
        <taxon>Sedimenticola</taxon>
    </lineage>
</organism>
<evidence type="ECO:0000256" key="2">
    <source>
        <dbReference type="ARBA" id="ARBA00006555"/>
    </source>
</evidence>
<dbReference type="NCBIfam" id="TIGR01352">
    <property type="entry name" value="tonB_Cterm"/>
    <property type="match status" value="1"/>
</dbReference>
<dbReference type="InterPro" id="IPR037682">
    <property type="entry name" value="TonB_C"/>
</dbReference>
<feature type="region of interest" description="Disordered" evidence="11">
    <location>
        <begin position="1"/>
        <end position="22"/>
    </location>
</feature>
<dbReference type="GO" id="GO:0098797">
    <property type="term" value="C:plasma membrane protein complex"/>
    <property type="evidence" value="ECO:0007669"/>
    <property type="project" value="TreeGrafter"/>
</dbReference>
<keyword evidence="8" id="KW-1133">Transmembrane helix</keyword>
<dbReference type="InterPro" id="IPR051045">
    <property type="entry name" value="TonB-dependent_transducer"/>
</dbReference>
<dbReference type="EMBL" id="VMRY01000099">
    <property type="protein sequence ID" value="TVT50693.1"/>
    <property type="molecule type" value="Genomic_DNA"/>
</dbReference>
<dbReference type="PANTHER" id="PTHR33446:SF2">
    <property type="entry name" value="PROTEIN TONB"/>
    <property type="match status" value="1"/>
</dbReference>
<evidence type="ECO:0000259" key="12">
    <source>
        <dbReference type="PROSITE" id="PS52015"/>
    </source>
</evidence>
<dbReference type="InterPro" id="IPR003538">
    <property type="entry name" value="TonB"/>
</dbReference>
<dbReference type="GO" id="GO:0031992">
    <property type="term" value="F:energy transducer activity"/>
    <property type="evidence" value="ECO:0007669"/>
    <property type="project" value="InterPro"/>
</dbReference>
<reference evidence="13 14" key="1">
    <citation type="submission" date="2019-07" db="EMBL/GenBank/DDBJ databases">
        <title>The pathways for chlorine oxyanion respiration interact through the shared metabolite chlorate.</title>
        <authorList>
            <person name="Barnum T.P."/>
            <person name="Cheng Y."/>
            <person name="Hill K.A."/>
            <person name="Lucas L.N."/>
            <person name="Carlson H.K."/>
            <person name="Coates J.D."/>
        </authorList>
    </citation>
    <scope>NUCLEOTIDE SEQUENCE [LARGE SCALE GENOMIC DNA]</scope>
    <source>
        <strain evidence="13">BK-3</strain>
    </source>
</reference>